<name>A0A381RVL7_9ZZZZ</name>
<dbReference type="NCBIfam" id="TIGR01981">
    <property type="entry name" value="sufD"/>
    <property type="match status" value="1"/>
</dbReference>
<accession>A0A381RVL7</accession>
<dbReference type="InterPro" id="IPR011542">
    <property type="entry name" value="SUF_FeS_clus_asmbl_SufD"/>
</dbReference>
<proteinExistence type="predicted"/>
<evidence type="ECO:0008006" key="4">
    <source>
        <dbReference type="Google" id="ProtNLM"/>
    </source>
</evidence>
<evidence type="ECO:0000259" key="2">
    <source>
        <dbReference type="Pfam" id="PF19295"/>
    </source>
</evidence>
<dbReference type="EMBL" id="UINC01002196">
    <property type="protein sequence ID" value="SUZ94017.1"/>
    <property type="molecule type" value="Genomic_DNA"/>
</dbReference>
<dbReference type="InterPro" id="IPR055346">
    <property type="entry name" value="Fe-S_cluster_assembly_SufBD"/>
</dbReference>
<gene>
    <name evidence="3" type="ORF">METZ01_LOCUS46871</name>
</gene>
<feature type="domain" description="SUF system FeS cluster assembly SufBD core" evidence="1">
    <location>
        <begin position="187"/>
        <end position="415"/>
    </location>
</feature>
<evidence type="ECO:0000259" key="1">
    <source>
        <dbReference type="Pfam" id="PF01458"/>
    </source>
</evidence>
<dbReference type="Pfam" id="PF01458">
    <property type="entry name" value="SUFBD_core"/>
    <property type="match status" value="1"/>
</dbReference>
<dbReference type="AlphaFoldDB" id="A0A381RVL7"/>
<dbReference type="InterPro" id="IPR000825">
    <property type="entry name" value="SUF_FeS_clus_asmbl_SufBD_core"/>
</dbReference>
<organism evidence="3">
    <name type="scientific">marine metagenome</name>
    <dbReference type="NCBI Taxonomy" id="408172"/>
    <lineage>
        <taxon>unclassified sequences</taxon>
        <taxon>metagenomes</taxon>
        <taxon>ecological metagenomes</taxon>
    </lineage>
</organism>
<dbReference type="InterPro" id="IPR045595">
    <property type="entry name" value="SufBD_N"/>
</dbReference>
<evidence type="ECO:0000313" key="3">
    <source>
        <dbReference type="EMBL" id="SUZ94017.1"/>
    </source>
</evidence>
<feature type="domain" description="SUF system FeS cluster assembly SufBD N-terminal" evidence="2">
    <location>
        <begin position="23"/>
        <end position="177"/>
    </location>
</feature>
<dbReference type="InterPro" id="IPR037284">
    <property type="entry name" value="SUF_FeS_clus_asmbl_SufBD_sf"/>
</dbReference>
<dbReference type="Pfam" id="PF19295">
    <property type="entry name" value="SufBD_N"/>
    <property type="match status" value="1"/>
</dbReference>
<sequence length="447" mass="48128">MNTVVSSAADAADYVAAQQVAAGALPAAGTPWLDASRDKAKAILADVGLPTTRLEDWKYTNTRSITRSRFDPVLRSENWSDTAVIEQLKVPELNSHRLVFADGIFVSELSSDADLPRGVRVMSMAQLLQSEPEYLKSALGSALPESPHGFTAMNSSFISDGAFVEIGAEVMLDKPIELLFVSACSGKDRVGLPRNLVLCRSGSSATVVERYLSATKSRSLTNVVTEVVLDGSARLNHYRVVDESADSFHVGGLFAQQDQSSRLDACSVVVGGGLVRNDVLVNLNAPGAAVDLTGLYLGRGRSHVDNHTHVVHHTPEGTSREHYKGILDDRSRAVFHGRITVGSGAQQTDSEQSNQNLLLSRDAEVDTKPQLEIYADDVKCAHGVTVGQLDENAVFYLRARGVGEDEARKMLTLAFAADVLAKIELPALKGYLERCVSDLLLSVSHTS</sequence>
<dbReference type="PANTHER" id="PTHR43575">
    <property type="entry name" value="PROTEIN ABCI7, CHLOROPLASTIC"/>
    <property type="match status" value="1"/>
</dbReference>
<dbReference type="GO" id="GO:0016226">
    <property type="term" value="P:iron-sulfur cluster assembly"/>
    <property type="evidence" value="ECO:0007669"/>
    <property type="project" value="InterPro"/>
</dbReference>
<reference evidence="3" key="1">
    <citation type="submission" date="2018-05" db="EMBL/GenBank/DDBJ databases">
        <authorList>
            <person name="Lanie J.A."/>
            <person name="Ng W.-L."/>
            <person name="Kazmierczak K.M."/>
            <person name="Andrzejewski T.M."/>
            <person name="Davidsen T.M."/>
            <person name="Wayne K.J."/>
            <person name="Tettelin H."/>
            <person name="Glass J.I."/>
            <person name="Rusch D."/>
            <person name="Podicherti R."/>
            <person name="Tsui H.-C.T."/>
            <person name="Winkler M.E."/>
        </authorList>
    </citation>
    <scope>NUCLEOTIDE SEQUENCE</scope>
</reference>
<protein>
    <recommendedName>
        <fullName evidence="4">Fe-S cluster assembly protein SufD</fullName>
    </recommendedName>
</protein>
<dbReference type="PANTHER" id="PTHR43575:SF1">
    <property type="entry name" value="PROTEIN ABCI7, CHLOROPLASTIC"/>
    <property type="match status" value="1"/>
</dbReference>
<dbReference type="SUPFAM" id="SSF101960">
    <property type="entry name" value="Stabilizer of iron transporter SufD"/>
    <property type="match status" value="1"/>
</dbReference>